<comment type="caution">
    <text evidence="11">Lacks conserved residue(s) required for the propagation of feature annotation.</text>
</comment>
<protein>
    <recommendedName>
        <fullName evidence="17">Response regulatory domain-containing protein</fullName>
    </recommendedName>
</protein>
<keyword evidence="9" id="KW-0472">Membrane</keyword>
<evidence type="ECO:0000256" key="10">
    <source>
        <dbReference type="PROSITE-ProRule" id="PRU00110"/>
    </source>
</evidence>
<dbReference type="OrthoDB" id="9801602at2"/>
<dbReference type="GO" id="GO:0005886">
    <property type="term" value="C:plasma membrane"/>
    <property type="evidence" value="ECO:0007669"/>
    <property type="project" value="UniProtKB-SubCell"/>
</dbReference>
<evidence type="ECO:0000256" key="11">
    <source>
        <dbReference type="PROSITE-ProRule" id="PRU00169"/>
    </source>
</evidence>
<evidence type="ECO:0000256" key="9">
    <source>
        <dbReference type="ARBA" id="ARBA00023136"/>
    </source>
</evidence>
<feature type="domain" description="Response regulatory" evidence="13">
    <location>
        <begin position="1"/>
        <end position="50"/>
    </location>
</feature>
<dbReference type="Pfam" id="PF01627">
    <property type="entry name" value="Hpt"/>
    <property type="match status" value="1"/>
</dbReference>
<keyword evidence="3 10" id="KW-0597">Phosphoprotein</keyword>
<evidence type="ECO:0000259" key="13">
    <source>
        <dbReference type="PROSITE" id="PS50110"/>
    </source>
</evidence>
<keyword evidence="5" id="KW-0547">Nucleotide-binding</keyword>
<comment type="subcellular location">
    <subcellularLocation>
        <location evidence="1">Cell membrane</location>
        <topology evidence="1">Multi-pass membrane protein</topology>
    </subcellularLocation>
</comment>
<keyword evidence="7" id="KW-1133">Transmembrane helix</keyword>
<gene>
    <name evidence="15" type="ORF">A6A04_20955</name>
</gene>
<dbReference type="RefSeq" id="WP_068495498.1">
    <property type="nucleotide sequence ID" value="NZ_LWQT01000104.1"/>
</dbReference>
<dbReference type="InterPro" id="IPR001789">
    <property type="entry name" value="Sig_transdc_resp-reg_receiver"/>
</dbReference>
<evidence type="ECO:0000313" key="15">
    <source>
        <dbReference type="EMBL" id="OAN45172.1"/>
    </source>
</evidence>
<organism evidence="15 16">
    <name type="scientific">Paramagnetospirillum marisnigri</name>
    <dbReference type="NCBI Taxonomy" id="1285242"/>
    <lineage>
        <taxon>Bacteria</taxon>
        <taxon>Pseudomonadati</taxon>
        <taxon>Pseudomonadota</taxon>
        <taxon>Alphaproteobacteria</taxon>
        <taxon>Rhodospirillales</taxon>
        <taxon>Magnetospirillaceae</taxon>
        <taxon>Paramagnetospirillum</taxon>
    </lineage>
</organism>
<dbReference type="SUPFAM" id="SSF52172">
    <property type="entry name" value="CheY-like"/>
    <property type="match status" value="1"/>
</dbReference>
<dbReference type="GO" id="GO:0004672">
    <property type="term" value="F:protein kinase activity"/>
    <property type="evidence" value="ECO:0007669"/>
    <property type="project" value="UniProtKB-ARBA"/>
</dbReference>
<keyword evidence="8" id="KW-0902">Two-component regulatory system</keyword>
<evidence type="ECO:0000259" key="14">
    <source>
        <dbReference type="PROSITE" id="PS50894"/>
    </source>
</evidence>
<feature type="modified residue" description="Phosphohistidine" evidence="10">
    <location>
        <position position="137"/>
    </location>
</feature>
<dbReference type="InterPro" id="IPR036641">
    <property type="entry name" value="HPT_dom_sf"/>
</dbReference>
<feature type="domain" description="HPt" evidence="14">
    <location>
        <begin position="98"/>
        <end position="193"/>
    </location>
</feature>
<evidence type="ECO:0000256" key="2">
    <source>
        <dbReference type="ARBA" id="ARBA00022475"/>
    </source>
</evidence>
<dbReference type="InterPro" id="IPR011006">
    <property type="entry name" value="CheY-like_superfamily"/>
</dbReference>
<evidence type="ECO:0000256" key="3">
    <source>
        <dbReference type="ARBA" id="ARBA00022553"/>
    </source>
</evidence>
<dbReference type="InterPro" id="IPR008207">
    <property type="entry name" value="Sig_transdc_His_kin_Hpt_dom"/>
</dbReference>
<dbReference type="GO" id="GO:0000160">
    <property type="term" value="P:phosphorelay signal transduction system"/>
    <property type="evidence" value="ECO:0007669"/>
    <property type="project" value="UniProtKB-KW"/>
</dbReference>
<dbReference type="SUPFAM" id="SSF47226">
    <property type="entry name" value="Histidine-containing phosphotransfer domain, HPT domain"/>
    <property type="match status" value="1"/>
</dbReference>
<dbReference type="Proteomes" id="UP000078428">
    <property type="component" value="Unassembled WGS sequence"/>
</dbReference>
<evidence type="ECO:0000256" key="12">
    <source>
        <dbReference type="SAM" id="MobiDB-lite"/>
    </source>
</evidence>
<feature type="region of interest" description="Disordered" evidence="12">
    <location>
        <begin position="51"/>
        <end position="70"/>
    </location>
</feature>
<keyword evidence="2" id="KW-1003">Cell membrane</keyword>
<name>A0A178M8U9_9PROT</name>
<evidence type="ECO:0000313" key="16">
    <source>
        <dbReference type="Proteomes" id="UP000078428"/>
    </source>
</evidence>
<evidence type="ECO:0008006" key="17">
    <source>
        <dbReference type="Google" id="ProtNLM"/>
    </source>
</evidence>
<dbReference type="PANTHER" id="PTHR45339">
    <property type="entry name" value="HYBRID SIGNAL TRANSDUCTION HISTIDINE KINASE J"/>
    <property type="match status" value="1"/>
</dbReference>
<dbReference type="GO" id="GO:0005524">
    <property type="term" value="F:ATP binding"/>
    <property type="evidence" value="ECO:0007669"/>
    <property type="project" value="UniProtKB-KW"/>
</dbReference>
<keyword evidence="16" id="KW-1185">Reference proteome</keyword>
<dbReference type="PROSITE" id="PS50110">
    <property type="entry name" value="RESPONSE_REGULATORY"/>
    <property type="match status" value="1"/>
</dbReference>
<dbReference type="PROSITE" id="PS50894">
    <property type="entry name" value="HPT"/>
    <property type="match status" value="1"/>
</dbReference>
<accession>A0A178M8U9</accession>
<proteinExistence type="predicted"/>
<dbReference type="STRING" id="1285242.A6A04_20955"/>
<evidence type="ECO:0000256" key="4">
    <source>
        <dbReference type="ARBA" id="ARBA00022692"/>
    </source>
</evidence>
<dbReference type="EMBL" id="LWQT01000104">
    <property type="protein sequence ID" value="OAN45172.1"/>
    <property type="molecule type" value="Genomic_DNA"/>
</dbReference>
<evidence type="ECO:0000256" key="1">
    <source>
        <dbReference type="ARBA" id="ARBA00004651"/>
    </source>
</evidence>
<evidence type="ECO:0000256" key="8">
    <source>
        <dbReference type="ARBA" id="ARBA00023012"/>
    </source>
</evidence>
<evidence type="ECO:0000256" key="5">
    <source>
        <dbReference type="ARBA" id="ARBA00022741"/>
    </source>
</evidence>
<keyword evidence="6" id="KW-0067">ATP-binding</keyword>
<sequence length="193" mass="21028">MPGYADTPILALTASAFDEDRQRCMDAGMDDFLSKPVRSEHLFPALLKWLDRDSRTPPPPPTSPPSMGDDDDVVARLRCCLAGIPDIHIDKGPSAMTKPARYISYLREYAATWGDSMTRLRDCLARGDRDEGGRLAHSLRGASAQLGVVGIQDLAAELEDAIKADGEAAEILRCAGDMESRLSIICAAIRRLE</sequence>
<comment type="caution">
    <text evidence="15">The sequence shown here is derived from an EMBL/GenBank/DDBJ whole genome shotgun (WGS) entry which is preliminary data.</text>
</comment>
<keyword evidence="4" id="KW-0812">Transmembrane</keyword>
<dbReference type="Gene3D" id="3.40.50.2300">
    <property type="match status" value="1"/>
</dbReference>
<reference evidence="15 16" key="1">
    <citation type="submission" date="2016-04" db="EMBL/GenBank/DDBJ databases">
        <title>Draft genome sequence of freshwater magnetotactic bacteria Magnetospirillum marisnigri SP-1 and Magnetospirillum moscoviense BB-1.</title>
        <authorList>
            <person name="Koziaeva V."/>
            <person name="Dziuba M.V."/>
            <person name="Ivanov T.M."/>
            <person name="Kuznetsov B."/>
            <person name="Grouzdev D.S."/>
        </authorList>
    </citation>
    <scope>NUCLEOTIDE SEQUENCE [LARGE SCALE GENOMIC DNA]</scope>
    <source>
        <strain evidence="15 16">SP-1</strain>
    </source>
</reference>
<dbReference type="AlphaFoldDB" id="A0A178M8U9"/>
<evidence type="ECO:0000256" key="7">
    <source>
        <dbReference type="ARBA" id="ARBA00022989"/>
    </source>
</evidence>
<dbReference type="Gene3D" id="1.20.120.160">
    <property type="entry name" value="HPT domain"/>
    <property type="match status" value="1"/>
</dbReference>
<dbReference type="PANTHER" id="PTHR45339:SF1">
    <property type="entry name" value="HYBRID SIGNAL TRANSDUCTION HISTIDINE KINASE J"/>
    <property type="match status" value="1"/>
</dbReference>
<evidence type="ECO:0000256" key="6">
    <source>
        <dbReference type="ARBA" id="ARBA00022840"/>
    </source>
</evidence>